<dbReference type="Proteomes" id="UP000184267">
    <property type="component" value="Unassembled WGS sequence"/>
</dbReference>
<feature type="region of interest" description="Disordered" evidence="14">
    <location>
        <begin position="1"/>
        <end position="30"/>
    </location>
</feature>
<dbReference type="SUPFAM" id="SSF51419">
    <property type="entry name" value="PLP-binding barrel"/>
    <property type="match status" value="1"/>
</dbReference>
<organism evidence="16 17">
    <name type="scientific">Trametes pubescens</name>
    <name type="common">White-rot fungus</name>
    <dbReference type="NCBI Taxonomy" id="154538"/>
    <lineage>
        <taxon>Eukaryota</taxon>
        <taxon>Fungi</taxon>
        <taxon>Dikarya</taxon>
        <taxon>Basidiomycota</taxon>
        <taxon>Agaricomycotina</taxon>
        <taxon>Agaricomycetes</taxon>
        <taxon>Polyporales</taxon>
        <taxon>Polyporaceae</taxon>
        <taxon>Trametes</taxon>
    </lineage>
</organism>
<dbReference type="GO" id="GO:0036088">
    <property type="term" value="P:D-serine catabolic process"/>
    <property type="evidence" value="ECO:0007669"/>
    <property type="project" value="TreeGrafter"/>
</dbReference>
<keyword evidence="4" id="KW-0216">Detoxification</keyword>
<dbReference type="GO" id="GO:0046872">
    <property type="term" value="F:metal ion binding"/>
    <property type="evidence" value="ECO:0007669"/>
    <property type="project" value="UniProtKB-KW"/>
</dbReference>
<evidence type="ECO:0000256" key="7">
    <source>
        <dbReference type="ARBA" id="ARBA00022898"/>
    </source>
</evidence>
<feature type="domain" description="D-serine dehydratase-like" evidence="15">
    <location>
        <begin position="327"/>
        <end position="434"/>
    </location>
</feature>
<keyword evidence="7" id="KW-0663">Pyridoxal phosphate</keyword>
<evidence type="ECO:0000256" key="12">
    <source>
        <dbReference type="ARBA" id="ARBA00069616"/>
    </source>
</evidence>
<comment type="caution">
    <text evidence="16">The sequence shown here is derived from an EMBL/GenBank/DDBJ whole genome shotgun (WGS) entry which is preliminary data.</text>
</comment>
<gene>
    <name evidence="16" type="ORF">TRAPUB_4505</name>
</gene>
<evidence type="ECO:0000256" key="11">
    <source>
        <dbReference type="ARBA" id="ARBA00066349"/>
    </source>
</evidence>
<evidence type="ECO:0000256" key="5">
    <source>
        <dbReference type="ARBA" id="ARBA00022723"/>
    </source>
</evidence>
<dbReference type="InterPro" id="IPR042208">
    <property type="entry name" value="D-ser_dehydrat-like_sf"/>
</dbReference>
<dbReference type="EMBL" id="MNAD01001519">
    <property type="protein sequence ID" value="OJT04711.1"/>
    <property type="molecule type" value="Genomic_DNA"/>
</dbReference>
<dbReference type="Gene3D" id="2.40.37.20">
    <property type="entry name" value="D-serine dehydratase-like domain"/>
    <property type="match status" value="1"/>
</dbReference>
<evidence type="ECO:0000256" key="10">
    <source>
        <dbReference type="ARBA" id="ARBA00055764"/>
    </source>
</evidence>
<evidence type="ECO:0000256" key="1">
    <source>
        <dbReference type="ARBA" id="ARBA00001933"/>
    </source>
</evidence>
<dbReference type="InterPro" id="IPR029066">
    <property type="entry name" value="PLP-binding_barrel"/>
</dbReference>
<proteinExistence type="inferred from homology"/>
<reference evidence="16 17" key="1">
    <citation type="submission" date="2016-10" db="EMBL/GenBank/DDBJ databases">
        <title>Genome sequence of the basidiomycete white-rot fungus Trametes pubescens.</title>
        <authorList>
            <person name="Makela M.R."/>
            <person name="Granchi Z."/>
            <person name="Peng M."/>
            <person name="De Vries R.P."/>
            <person name="Grigoriev I."/>
            <person name="Riley R."/>
            <person name="Hilden K."/>
        </authorList>
    </citation>
    <scope>NUCLEOTIDE SEQUENCE [LARGE SCALE GENOMIC DNA]</scope>
    <source>
        <strain evidence="16 17">FBCC735</strain>
    </source>
</reference>
<sequence length="453" mass="49121">MSAEEHPQTNPLIPKQSRTPYHISGKPEKQDLVDEYKGKNLDALRTPALIIDRAVFARNCAKMHEHAKALGARFRAHVKSHKTPEGTRLQLLSNADETHSIVVSTVMEVCEVFRAGLMADGTVKDVLYGLPMAPNKIADLSALTDELAAVGASMRILIDHSDQVKVIEAWESTKANHRRWSVFIKVDCGTHRRAGLKPDSPAFEFLLRAVLASSSISLYGFYTHAGHSYASTSFAEAADFLLAEVNAVNDAATLALSIIANTPGMHHPREAFVLSVGATPTAHAATEELKARVESGLNGVLELHAGNYPLLDLQQLNTSLITHRDIAQRVLATVISFYPGRGEDGSDEAMCDAGALAMSKDTGPRPGYGDVIGKPWRLSRAAQEHGILTMMSPASFELGPLQGDGSLKLGDMVQIVGQHACLTLAGYPWYYVVDSDVSDANVVVDVWVPWKGW</sequence>
<evidence type="ECO:0000313" key="17">
    <source>
        <dbReference type="Proteomes" id="UP000184267"/>
    </source>
</evidence>
<dbReference type="Pfam" id="PF01168">
    <property type="entry name" value="Ala_racemase_N"/>
    <property type="match status" value="1"/>
</dbReference>
<dbReference type="PANTHER" id="PTHR28004">
    <property type="entry name" value="ZGC:162816-RELATED"/>
    <property type="match status" value="1"/>
</dbReference>
<name>A0A1M2VAQ6_TRAPU</name>
<evidence type="ECO:0000256" key="14">
    <source>
        <dbReference type="SAM" id="MobiDB-lite"/>
    </source>
</evidence>
<dbReference type="InterPro" id="IPR026956">
    <property type="entry name" value="D-ser_dehydrat-like_dom"/>
</dbReference>
<keyword evidence="8" id="KW-0456">Lyase</keyword>
<comment type="similarity">
    <text evidence="3">Belongs to the DSD1 family.</text>
</comment>
<dbReference type="GO" id="GO:0008721">
    <property type="term" value="F:D-serine ammonia-lyase activity"/>
    <property type="evidence" value="ECO:0007669"/>
    <property type="project" value="UniProtKB-EC"/>
</dbReference>
<evidence type="ECO:0000256" key="13">
    <source>
        <dbReference type="ARBA" id="ARBA00075219"/>
    </source>
</evidence>
<dbReference type="GO" id="GO:0009636">
    <property type="term" value="P:response to toxic substance"/>
    <property type="evidence" value="ECO:0007669"/>
    <property type="project" value="UniProtKB-KW"/>
</dbReference>
<evidence type="ECO:0000256" key="9">
    <source>
        <dbReference type="ARBA" id="ARBA00051198"/>
    </source>
</evidence>
<comment type="cofactor">
    <cofactor evidence="1">
        <name>pyridoxal 5'-phosphate</name>
        <dbReference type="ChEBI" id="CHEBI:597326"/>
    </cofactor>
</comment>
<feature type="compositionally biased region" description="Polar residues" evidence="14">
    <location>
        <begin position="8"/>
        <end position="19"/>
    </location>
</feature>
<evidence type="ECO:0000256" key="2">
    <source>
        <dbReference type="ARBA" id="ARBA00001947"/>
    </source>
</evidence>
<evidence type="ECO:0000256" key="6">
    <source>
        <dbReference type="ARBA" id="ARBA00022833"/>
    </source>
</evidence>
<accession>A0A1M2VAQ6</accession>
<comment type="function">
    <text evidence="10">Catalyzes the conversion of D-serine to pyruvate and ammonia. May play a role in D-serine detoxification.</text>
</comment>
<dbReference type="OMA" id="WPRFYGW"/>
<dbReference type="OrthoDB" id="20198at2759"/>
<dbReference type="Pfam" id="PF14031">
    <property type="entry name" value="D-ser_dehydrat"/>
    <property type="match status" value="1"/>
</dbReference>
<dbReference type="STRING" id="154538.A0A1M2VAQ6"/>
<dbReference type="InterPro" id="IPR051466">
    <property type="entry name" value="D-amino_acid_metab_enzyme"/>
</dbReference>
<dbReference type="Gene3D" id="3.20.20.10">
    <property type="entry name" value="Alanine racemase"/>
    <property type="match status" value="1"/>
</dbReference>
<comment type="cofactor">
    <cofactor evidence="2">
        <name>Zn(2+)</name>
        <dbReference type="ChEBI" id="CHEBI:29105"/>
    </cofactor>
</comment>
<evidence type="ECO:0000313" key="16">
    <source>
        <dbReference type="EMBL" id="OJT04711.1"/>
    </source>
</evidence>
<dbReference type="SMART" id="SM01119">
    <property type="entry name" value="D-ser_dehydrat"/>
    <property type="match status" value="1"/>
</dbReference>
<comment type="catalytic activity">
    <reaction evidence="9">
        <text>D-serine = pyruvate + NH4(+)</text>
        <dbReference type="Rhea" id="RHEA:13977"/>
        <dbReference type="ChEBI" id="CHEBI:15361"/>
        <dbReference type="ChEBI" id="CHEBI:28938"/>
        <dbReference type="ChEBI" id="CHEBI:35247"/>
        <dbReference type="EC" id="4.3.1.18"/>
    </reaction>
    <physiologicalReaction direction="left-to-right" evidence="9">
        <dbReference type="Rhea" id="RHEA:13978"/>
    </physiologicalReaction>
</comment>
<dbReference type="EC" id="4.3.1.18" evidence="11"/>
<evidence type="ECO:0000256" key="8">
    <source>
        <dbReference type="ARBA" id="ARBA00023239"/>
    </source>
</evidence>
<evidence type="ECO:0000259" key="15">
    <source>
        <dbReference type="SMART" id="SM01119"/>
    </source>
</evidence>
<evidence type="ECO:0000256" key="3">
    <source>
        <dbReference type="ARBA" id="ARBA00005323"/>
    </source>
</evidence>
<keyword evidence="17" id="KW-1185">Reference proteome</keyword>
<protein>
    <recommendedName>
        <fullName evidence="12">D-serine dehydratase</fullName>
        <ecNumber evidence="11">4.3.1.18</ecNumber>
    </recommendedName>
    <alternativeName>
        <fullName evidence="13">D-serine deaminase</fullName>
    </alternativeName>
</protein>
<evidence type="ECO:0000256" key="4">
    <source>
        <dbReference type="ARBA" id="ARBA00022575"/>
    </source>
</evidence>
<keyword evidence="6" id="KW-0862">Zinc</keyword>
<dbReference type="PANTHER" id="PTHR28004:SF2">
    <property type="entry name" value="D-SERINE DEHYDRATASE"/>
    <property type="match status" value="1"/>
</dbReference>
<keyword evidence="5" id="KW-0479">Metal-binding</keyword>
<dbReference type="AlphaFoldDB" id="A0A1M2VAQ6"/>
<dbReference type="InterPro" id="IPR001608">
    <property type="entry name" value="Ala_racemase_N"/>
</dbReference>
<dbReference type="FunFam" id="3.20.20.10:FF:000016">
    <property type="entry name" value="D-serine dehydratase"/>
    <property type="match status" value="1"/>
</dbReference>